<keyword evidence="2" id="KW-0808">Transferase</keyword>
<keyword evidence="6" id="KW-1185">Reference proteome</keyword>
<dbReference type="GO" id="GO:0008173">
    <property type="term" value="F:RNA methyltransferase activity"/>
    <property type="evidence" value="ECO:0007669"/>
    <property type="project" value="InterPro"/>
</dbReference>
<protein>
    <submittedName>
        <fullName evidence="5">Conserved putative tRNA/rRNA methyltransferase</fullName>
    </submittedName>
</protein>
<feature type="domain" description="RNA 2-O ribose methyltransferase substrate binding" evidence="4">
    <location>
        <begin position="114"/>
        <end position="189"/>
    </location>
</feature>
<dbReference type="Gene3D" id="3.40.1280.10">
    <property type="match status" value="1"/>
</dbReference>
<dbReference type="SUPFAM" id="SSF55315">
    <property type="entry name" value="L30e-like"/>
    <property type="match status" value="1"/>
</dbReference>
<dbReference type="InterPro" id="IPR029026">
    <property type="entry name" value="tRNA_m1G_MTases_N"/>
</dbReference>
<dbReference type="PANTHER" id="PTHR46429">
    <property type="entry name" value="23S RRNA (GUANOSINE-2'-O-)-METHYLTRANSFERASE RLMB"/>
    <property type="match status" value="1"/>
</dbReference>
<dbReference type="Pfam" id="PF00588">
    <property type="entry name" value="SpoU_methylase"/>
    <property type="match status" value="1"/>
</dbReference>
<dbReference type="PANTHER" id="PTHR46429:SF2">
    <property type="entry name" value="TRNA_RRNA METHYLTRANSFERASE"/>
    <property type="match status" value="1"/>
</dbReference>
<dbReference type="InterPro" id="IPR013123">
    <property type="entry name" value="SpoU_subst-bd"/>
</dbReference>
<dbReference type="GO" id="GO:0032259">
    <property type="term" value="P:methylation"/>
    <property type="evidence" value="ECO:0007669"/>
    <property type="project" value="UniProtKB-KW"/>
</dbReference>
<name>Q7VNP9_HAEDU</name>
<feature type="compositionally biased region" description="Basic and acidic residues" evidence="3">
    <location>
        <begin position="48"/>
        <end position="61"/>
    </location>
</feature>
<dbReference type="KEGG" id="hdu:HD_0438"/>
<dbReference type="InterPro" id="IPR001537">
    <property type="entry name" value="SpoU_MeTrfase"/>
</dbReference>
<evidence type="ECO:0000256" key="2">
    <source>
        <dbReference type="ARBA" id="ARBA00022679"/>
    </source>
</evidence>
<dbReference type="EMBL" id="AE017143">
    <property type="protein sequence ID" value="AAP95403.1"/>
    <property type="molecule type" value="Genomic_DNA"/>
</dbReference>
<dbReference type="Pfam" id="PF08032">
    <property type="entry name" value="SpoU_sub_bind"/>
    <property type="match status" value="1"/>
</dbReference>
<dbReference type="eggNOG" id="COG0566">
    <property type="taxonomic scope" value="Bacteria"/>
</dbReference>
<evidence type="ECO:0000259" key="4">
    <source>
        <dbReference type="SMART" id="SM00967"/>
    </source>
</evidence>
<dbReference type="HOGENOM" id="CLU_021322_2_1_6"/>
<dbReference type="GO" id="GO:0006396">
    <property type="term" value="P:RNA processing"/>
    <property type="evidence" value="ECO:0007669"/>
    <property type="project" value="InterPro"/>
</dbReference>
<organism evidence="5 6">
    <name type="scientific">Haemophilus ducreyi (strain 35000HP / ATCC 700724)</name>
    <dbReference type="NCBI Taxonomy" id="233412"/>
    <lineage>
        <taxon>Bacteria</taxon>
        <taxon>Pseudomonadati</taxon>
        <taxon>Pseudomonadota</taxon>
        <taxon>Gammaproteobacteria</taxon>
        <taxon>Pasteurellales</taxon>
        <taxon>Pasteurellaceae</taxon>
        <taxon>Haemophilus</taxon>
    </lineage>
</organism>
<dbReference type="SUPFAM" id="SSF75217">
    <property type="entry name" value="alpha/beta knot"/>
    <property type="match status" value="1"/>
</dbReference>
<evidence type="ECO:0000313" key="6">
    <source>
        <dbReference type="Proteomes" id="UP000001022"/>
    </source>
</evidence>
<dbReference type="PIRSF" id="PIRSF006280">
    <property type="entry name" value="YfiF_prd"/>
    <property type="match status" value="1"/>
</dbReference>
<dbReference type="Proteomes" id="UP000001022">
    <property type="component" value="Chromosome"/>
</dbReference>
<dbReference type="SMART" id="SM00967">
    <property type="entry name" value="SpoU_sub_bind"/>
    <property type="match status" value="1"/>
</dbReference>
<evidence type="ECO:0000256" key="1">
    <source>
        <dbReference type="ARBA" id="ARBA00022603"/>
    </source>
</evidence>
<dbReference type="Gene3D" id="3.30.1330.30">
    <property type="match status" value="1"/>
</dbReference>
<dbReference type="InterPro" id="IPR029028">
    <property type="entry name" value="Alpha/beta_knot_MTases"/>
</dbReference>
<proteinExistence type="predicted"/>
<dbReference type="STRING" id="233412.HD_0438"/>
<dbReference type="InterPro" id="IPR029064">
    <property type="entry name" value="Ribosomal_eL30-like_sf"/>
</dbReference>
<reference evidence="6" key="1">
    <citation type="submission" date="2003-06" db="EMBL/GenBank/DDBJ databases">
        <title>The complete genome sequence of Haemophilus ducreyi.</title>
        <authorList>
            <person name="Munson R.S. Jr."/>
            <person name="Ray W.C."/>
            <person name="Mahairas G."/>
            <person name="Sabo P."/>
            <person name="Mungur R."/>
            <person name="Johnson L."/>
            <person name="Nguyen D."/>
            <person name="Wang J."/>
            <person name="Forst C."/>
            <person name="Hood L."/>
        </authorList>
    </citation>
    <scope>NUCLEOTIDE SEQUENCE [LARGE SCALE GENOMIC DNA]</scope>
    <source>
        <strain evidence="6">35000HP / ATCC 700724</strain>
    </source>
</reference>
<gene>
    <name evidence="5" type="ordered locus">HD_0438</name>
</gene>
<dbReference type="AlphaFoldDB" id="Q7VNP9"/>
<sequence>MQYLRRNTNMKIKTNKNTPQFKTVNESQPHKFRTKTHHFNHENGFSTRTRDAKQEKTETKSHTFSYPAEARKANGTGKVRINVKNNKLATEKKTGPLSPRAPEKIKKNRAEEMKVYGENACLSVFQQRPQAIVRLWATVEGAKKLADELSYLANQKKAYHIVDRIEMDRVTGTPHHGDICLLVKKSAPFILEGYLNIPRKRDCLVLLDNIHNAQNIGGIMRTCAFYNVKGIIVENSDTLHSSAAARVAEGGLEFIRPLESKHKEIALTQLRQAGYQIVHLTRNKQAPSLAKTTLAAKVVFVLNEIPTQDIAYPNDTTVQLSFENLLNSSLNVTVSAGILLNQWYQTHLI</sequence>
<evidence type="ECO:0000256" key="3">
    <source>
        <dbReference type="SAM" id="MobiDB-lite"/>
    </source>
</evidence>
<dbReference type="InterPro" id="IPR016479">
    <property type="entry name" value="YfiF_prd"/>
</dbReference>
<feature type="region of interest" description="Disordered" evidence="3">
    <location>
        <begin position="38"/>
        <end position="62"/>
    </location>
</feature>
<dbReference type="GO" id="GO:0003723">
    <property type="term" value="F:RNA binding"/>
    <property type="evidence" value="ECO:0007669"/>
    <property type="project" value="InterPro"/>
</dbReference>
<evidence type="ECO:0000313" key="5">
    <source>
        <dbReference type="EMBL" id="AAP95403.1"/>
    </source>
</evidence>
<dbReference type="GO" id="GO:0005829">
    <property type="term" value="C:cytosol"/>
    <property type="evidence" value="ECO:0007669"/>
    <property type="project" value="TreeGrafter"/>
</dbReference>
<keyword evidence="1 5" id="KW-0489">Methyltransferase</keyword>
<accession>Q7VNP9</accession>
<dbReference type="InterPro" id="IPR004441">
    <property type="entry name" value="rRNA_MeTrfase_TrmH"/>
</dbReference>